<protein>
    <submittedName>
        <fullName evidence="1">Uncharacterized protein</fullName>
    </submittedName>
</protein>
<evidence type="ECO:0000313" key="1">
    <source>
        <dbReference type="EMBL" id="PKY40335.1"/>
    </source>
</evidence>
<accession>A0A2I1G140</accession>
<comment type="caution">
    <text evidence="1">The sequence shown here is derived from an EMBL/GenBank/DDBJ whole genome shotgun (WGS) entry which is preliminary data.</text>
</comment>
<keyword evidence="2" id="KW-1185">Reference proteome</keyword>
<name>A0A2I1G140_9GLOM</name>
<gene>
    <name evidence="1" type="ORF">RhiirA4_415776</name>
</gene>
<evidence type="ECO:0000313" key="2">
    <source>
        <dbReference type="Proteomes" id="UP000234323"/>
    </source>
</evidence>
<organism evidence="1 2">
    <name type="scientific">Rhizophagus irregularis</name>
    <dbReference type="NCBI Taxonomy" id="588596"/>
    <lineage>
        <taxon>Eukaryota</taxon>
        <taxon>Fungi</taxon>
        <taxon>Fungi incertae sedis</taxon>
        <taxon>Mucoromycota</taxon>
        <taxon>Glomeromycotina</taxon>
        <taxon>Glomeromycetes</taxon>
        <taxon>Glomerales</taxon>
        <taxon>Glomeraceae</taxon>
        <taxon>Rhizophagus</taxon>
    </lineage>
</organism>
<dbReference type="AlphaFoldDB" id="A0A2I1G140"/>
<proteinExistence type="predicted"/>
<dbReference type="EMBL" id="LLXI01000097">
    <property type="protein sequence ID" value="PKY40335.1"/>
    <property type="molecule type" value="Genomic_DNA"/>
</dbReference>
<sequence length="113" mass="12906">MSSTSSNSGWRIARRIIVNKIDNIFHKYPKLPKTFPREDSLPRQIGSNISVKEYNAFLNRNENTGYKFNWERDHYKPTGHGEQFAADISVCGRVPNVIKPLIPRPGPPPSDVQ</sequence>
<reference evidence="1 2" key="1">
    <citation type="submission" date="2015-10" db="EMBL/GenBank/DDBJ databases">
        <title>Genome analyses suggest a sexual origin of heterokaryosis in a supposedly ancient asexual fungus.</title>
        <authorList>
            <person name="Ropars J."/>
            <person name="Sedzielewska K."/>
            <person name="Noel J."/>
            <person name="Charron P."/>
            <person name="Farinelli L."/>
            <person name="Marton T."/>
            <person name="Kruger M."/>
            <person name="Pelin A."/>
            <person name="Brachmann A."/>
            <person name="Corradi N."/>
        </authorList>
    </citation>
    <scope>NUCLEOTIDE SEQUENCE [LARGE SCALE GENOMIC DNA]</scope>
    <source>
        <strain evidence="1 2">A4</strain>
    </source>
</reference>
<dbReference type="Proteomes" id="UP000234323">
    <property type="component" value="Unassembled WGS sequence"/>
</dbReference>